<keyword evidence="3" id="KW-1185">Reference proteome</keyword>
<sequence>MEERHKAQLVQNMLDRFEYVGAENFKLNEELQLILHPVSRQQPSAETIEEIERRFLERIQYKKSHDSAILIPVSVVSDPKLHEEWYGDWIAENNNRTGSYYWKQLEDFLSFELTRKYGAEEAGRVVRSIDEATHSIMEKLANPARAEFTYKGLVVGYVQSGKTANFTALIAKAADAGYKFVIVLSGIHSVLRRQTQIRLDKELTGMNDLGINEPFISEPSDVKRWNRITTARVRRRRSRNGQNKISDLGEFDTVNVDPFNSLCNRSTPTLAIIKKNVKVLDRLIEYIANSDSENRAKMPVIIIDDEADQASVDSNANDPDSDPTHTNERIRRILSLFPRRAYVGYTATPFANVLIDMHSEHAELLDDLYPRNFIVSLPEPKGYFGTRMIFQGRLSQMFVEEVRNVQQELQSLLINGSMTDNLSRAIDQYLFCCAVRNLRGDRIKPMSMLIHVSHRINDMTTLNGIISRYVDDLKGRYLDVNHSDALKKEFKSVWQPFAANSIAINQELQLDNILSEFEAIWTELQNVLQALRIIELNSSSEDRLDYTSGEEMKIIAIGGNQLSRGLTLEGLMISYYLRASRQYDTLLQMGRWFGYRNGYEDLTRIHTTEQIWNFFEHLALVEDELRSEIYRYEEEDLTPQQMAIAIRDHQNLSITAPNKMGAAQPQQSSFSKSLNQTIWLPLGEPGKLRANYNLGENFIRTLNSENGFQALSGSGIHLIQSVSGHTVLSTFLERYTFTDRNSINGPGLDHEGLLTYIRRRLTDQQHPELKHWNVAVVGNITPNYPGDPISYGGLNINRIGRSRKFTSAGYNIGVLTESAHLKIDLAPNASSPYEGRSTQTPLLLLYLIAKESQASVSRANPLPNERVDLFRSVDTEHIDVLGLAIVLPQSQYEPNSFIGQ</sequence>
<dbReference type="Pfam" id="PF10593">
    <property type="entry name" value="Z1"/>
    <property type="match status" value="1"/>
</dbReference>
<proteinExistence type="predicted"/>
<organism evidence="2 3">
    <name type="scientific">Pedobacter albus</name>
    <dbReference type="NCBI Taxonomy" id="3113905"/>
    <lineage>
        <taxon>Bacteria</taxon>
        <taxon>Pseudomonadati</taxon>
        <taxon>Bacteroidota</taxon>
        <taxon>Sphingobacteriia</taxon>
        <taxon>Sphingobacteriales</taxon>
        <taxon>Sphingobacteriaceae</taxon>
        <taxon>Pedobacter</taxon>
    </lineage>
</organism>
<dbReference type="RefSeq" id="WP_330109250.1">
    <property type="nucleotide sequence ID" value="NZ_JAZDQT010000003.1"/>
</dbReference>
<dbReference type="SUPFAM" id="SSF52540">
    <property type="entry name" value="P-loop containing nucleoside triphosphate hydrolases"/>
    <property type="match status" value="1"/>
</dbReference>
<gene>
    <name evidence="2" type="ORF">VRU48_17700</name>
</gene>
<dbReference type="InterPro" id="IPR018310">
    <property type="entry name" value="Put_endonuclease_Z1-dom"/>
</dbReference>
<accession>A0ABU7IBW4</accession>
<dbReference type="InterPro" id="IPR027417">
    <property type="entry name" value="P-loop_NTPase"/>
</dbReference>
<evidence type="ECO:0000259" key="1">
    <source>
        <dbReference type="Pfam" id="PF10593"/>
    </source>
</evidence>
<evidence type="ECO:0000313" key="2">
    <source>
        <dbReference type="EMBL" id="MEE1946963.1"/>
    </source>
</evidence>
<reference evidence="2 3" key="1">
    <citation type="submission" date="2024-01" db="EMBL/GenBank/DDBJ databases">
        <title>Pedobacter sp. nov., isolated from fresh soil.</title>
        <authorList>
            <person name="Le N.T.T."/>
        </authorList>
    </citation>
    <scope>NUCLEOTIDE SEQUENCE [LARGE SCALE GENOMIC DNA]</scope>
    <source>
        <strain evidence="2 3">KR3-3</strain>
    </source>
</reference>
<comment type="caution">
    <text evidence="2">The sequence shown here is derived from an EMBL/GenBank/DDBJ whole genome shotgun (WGS) entry which is preliminary data.</text>
</comment>
<dbReference type="Proteomes" id="UP001336835">
    <property type="component" value="Unassembled WGS sequence"/>
</dbReference>
<dbReference type="EMBL" id="JAZDQT010000003">
    <property type="protein sequence ID" value="MEE1946963.1"/>
    <property type="molecule type" value="Genomic_DNA"/>
</dbReference>
<protein>
    <submittedName>
        <fullName evidence="2">Z1 domain-containing protein</fullName>
    </submittedName>
</protein>
<name>A0ABU7IBW4_9SPHI</name>
<evidence type="ECO:0000313" key="3">
    <source>
        <dbReference type="Proteomes" id="UP001336835"/>
    </source>
</evidence>
<feature type="domain" description="Putative endonuclease Z1" evidence="1">
    <location>
        <begin position="422"/>
        <end position="651"/>
    </location>
</feature>